<comment type="caution">
    <text evidence="3">The sequence shown here is derived from an EMBL/GenBank/DDBJ whole genome shotgun (WGS) entry which is preliminary data.</text>
</comment>
<evidence type="ECO:0000256" key="2">
    <source>
        <dbReference type="SAM" id="MobiDB-lite"/>
    </source>
</evidence>
<dbReference type="Proteomes" id="UP000838763">
    <property type="component" value="Unassembled WGS sequence"/>
</dbReference>
<dbReference type="Gene3D" id="3.40.50.200">
    <property type="entry name" value="Peptidase S8/S53 domain"/>
    <property type="match status" value="1"/>
</dbReference>
<dbReference type="GO" id="GO:0006508">
    <property type="term" value="P:proteolysis"/>
    <property type="evidence" value="ECO:0007669"/>
    <property type="project" value="InterPro"/>
</dbReference>
<evidence type="ECO:0000313" key="3">
    <source>
        <dbReference type="EMBL" id="CAI4212576.1"/>
    </source>
</evidence>
<gene>
    <name evidence="3" type="ORF">PPNO1_LOCUS2333</name>
</gene>
<name>A0A9P1M6Z3_9PEZI</name>
<feature type="compositionally biased region" description="Basic and acidic residues" evidence="2">
    <location>
        <begin position="388"/>
        <end position="401"/>
    </location>
</feature>
<keyword evidence="1" id="KW-0175">Coiled coil</keyword>
<feature type="region of interest" description="Disordered" evidence="2">
    <location>
        <begin position="196"/>
        <end position="223"/>
    </location>
</feature>
<dbReference type="SUPFAM" id="SSF52743">
    <property type="entry name" value="Subtilisin-like"/>
    <property type="match status" value="1"/>
</dbReference>
<evidence type="ECO:0000256" key="1">
    <source>
        <dbReference type="SAM" id="Coils"/>
    </source>
</evidence>
<feature type="coiled-coil region" evidence="1">
    <location>
        <begin position="111"/>
        <end position="138"/>
    </location>
</feature>
<protein>
    <recommendedName>
        <fullName evidence="5">Peptidase S8/S53 domain-containing protein</fullName>
    </recommendedName>
</protein>
<sequence length="459" mass="51670">MVFFFRWLYDHQHIRNIVKLIVDDHKEKPHSDEAIETALNGIDVEILDWRKLDMCPMSIRRACKDSNLRELHLQWSGNNAVLRAWSEPQGLGQIETLEKIHLHPMKPLDSVKRARQNFKDFQSRLAQTRREMHSAEIEVLDPFDEDNGLRRITRRARPKAESKLEVEAHEWLEVMDRIDGEFHACECGKGNRLGGAPRRGHHIDVVDGPAERPEQGGHEKAGNRGKGACALGKLLFCAVPDVGVISANDLATYYPVGCDSPEKFHIGASTADGHQYRWTADPVGNGKNIYFTLPGHMVMVKDEDQLGDNDINPHTGSSIATALAAGYAALVIHCIDLAVAYVTKPDLYQQQPQQQPQPQPQPQQPQQQQPQKTKSKSSDWARQAADISKLEQRGLPPKECDRVKTPAKMKEIFKWSLQGGGTFDEVGRIIGNSAVQDHEKMDKIVNLAQQFLTTRVDGY</sequence>
<dbReference type="AlphaFoldDB" id="A0A9P1M6Z3"/>
<evidence type="ECO:0008006" key="5">
    <source>
        <dbReference type="Google" id="ProtNLM"/>
    </source>
</evidence>
<dbReference type="EMBL" id="CALLCH030000005">
    <property type="protein sequence ID" value="CAI4212576.1"/>
    <property type="molecule type" value="Genomic_DNA"/>
</dbReference>
<evidence type="ECO:0000313" key="4">
    <source>
        <dbReference type="Proteomes" id="UP000838763"/>
    </source>
</evidence>
<organism evidence="3 4">
    <name type="scientific">Parascedosporium putredinis</name>
    <dbReference type="NCBI Taxonomy" id="1442378"/>
    <lineage>
        <taxon>Eukaryota</taxon>
        <taxon>Fungi</taxon>
        <taxon>Dikarya</taxon>
        <taxon>Ascomycota</taxon>
        <taxon>Pezizomycotina</taxon>
        <taxon>Sordariomycetes</taxon>
        <taxon>Hypocreomycetidae</taxon>
        <taxon>Microascales</taxon>
        <taxon>Microascaceae</taxon>
        <taxon>Parascedosporium</taxon>
    </lineage>
</organism>
<dbReference type="InterPro" id="IPR036852">
    <property type="entry name" value="Peptidase_S8/S53_dom_sf"/>
</dbReference>
<proteinExistence type="predicted"/>
<accession>A0A9P1M6Z3</accession>
<dbReference type="OrthoDB" id="5093543at2759"/>
<reference evidence="3" key="1">
    <citation type="submission" date="2022-11" db="EMBL/GenBank/DDBJ databases">
        <authorList>
            <person name="Scott C."/>
            <person name="Bruce N."/>
        </authorList>
    </citation>
    <scope>NUCLEOTIDE SEQUENCE</scope>
</reference>
<dbReference type="GO" id="GO:0004252">
    <property type="term" value="F:serine-type endopeptidase activity"/>
    <property type="evidence" value="ECO:0007669"/>
    <property type="project" value="InterPro"/>
</dbReference>
<feature type="region of interest" description="Disordered" evidence="2">
    <location>
        <begin position="349"/>
        <end position="401"/>
    </location>
</feature>
<keyword evidence="4" id="KW-1185">Reference proteome</keyword>
<feature type="compositionally biased region" description="Basic and acidic residues" evidence="2">
    <location>
        <begin position="202"/>
        <end position="222"/>
    </location>
</feature>